<protein>
    <submittedName>
        <fullName evidence="1">Uncharacterized protein</fullName>
    </submittedName>
</protein>
<organism evidence="1 3">
    <name type="scientific">Anaerobacillus isosaccharinicus</name>
    <dbReference type="NCBI Taxonomy" id="1532552"/>
    <lineage>
        <taxon>Bacteria</taxon>
        <taxon>Bacillati</taxon>
        <taxon>Bacillota</taxon>
        <taxon>Bacilli</taxon>
        <taxon>Bacillales</taxon>
        <taxon>Bacillaceae</taxon>
        <taxon>Anaerobacillus</taxon>
    </lineage>
</organism>
<reference evidence="2" key="4">
    <citation type="submission" date="2020-10" db="EMBL/GenBank/DDBJ databases">
        <authorList>
            <person name="Bassil N.M."/>
            <person name="Lloyd J.R."/>
        </authorList>
    </citation>
    <scope>NUCLEOTIDE SEQUENCE</scope>
    <source>
        <strain evidence="2">NB2006</strain>
    </source>
</reference>
<keyword evidence="3" id="KW-1185">Reference proteome</keyword>
<accession>A0A1S2MFZ6</accession>
<reference evidence="2 3" key="2">
    <citation type="journal article" date="2017" name="Genome Announc.">
        <title>Draft Genome Sequences of Four Alkaliphilic Bacteria Belonging to the Anaerobacillus Genus.</title>
        <authorList>
            <person name="Bassil N.M."/>
            <person name="Lloyd J.R."/>
        </authorList>
    </citation>
    <scope>NUCLEOTIDE SEQUENCE [LARGE SCALE GENOMIC DNA]</scope>
    <source>
        <strain evidence="2 3">NB2006</strain>
    </source>
</reference>
<evidence type="ECO:0000313" key="3">
    <source>
        <dbReference type="Proteomes" id="UP000180175"/>
    </source>
</evidence>
<dbReference type="EMBL" id="LQXD01000025">
    <property type="protein sequence ID" value="OIJ22817.1"/>
    <property type="molecule type" value="Genomic_DNA"/>
</dbReference>
<sequence>MTVTATWFDLYFENWDYLFKKLNSAKSKYPLCLRGVYSSHQVNDDWLIINLRKKSISKGIKSRTFCKVHLSRKAFRTLEMELNEIKEKSMLRELTFFGTIEKEDSNIIGKAYYRKQVFIRPLKKELRQHFLTNIS</sequence>
<dbReference type="RefSeq" id="WP_071315960.1">
    <property type="nucleotide sequence ID" value="NZ_CP063356.2"/>
</dbReference>
<gene>
    <name evidence="2" type="ORF">AWH56_002895</name>
    <name evidence="1" type="ORF">AWH56_04350</name>
</gene>
<dbReference type="KEGG" id="aia:AWH56_002895"/>
<dbReference type="Proteomes" id="UP000180175">
    <property type="component" value="Chromosome"/>
</dbReference>
<proteinExistence type="predicted"/>
<reference evidence="1 3" key="1">
    <citation type="submission" date="2016-10" db="EMBL/GenBank/DDBJ databases">
        <title>Draft genome sequences of four alkaliphilic bacteria belonging to the Anaerobacillus genus.</title>
        <authorList>
            <person name="Bassil N.M."/>
            <person name="Lloyd J.R."/>
        </authorList>
    </citation>
    <scope>NUCLEOTIDE SEQUENCE [LARGE SCALE GENOMIC DNA]</scope>
    <source>
        <strain evidence="1 3">NB2006</strain>
    </source>
</reference>
<evidence type="ECO:0000313" key="1">
    <source>
        <dbReference type="EMBL" id="OIJ22817.1"/>
    </source>
</evidence>
<evidence type="ECO:0000313" key="2">
    <source>
        <dbReference type="EMBL" id="QOY36637.1"/>
    </source>
</evidence>
<dbReference type="EMBL" id="CP063356">
    <property type="protein sequence ID" value="QOY36637.1"/>
    <property type="molecule type" value="Genomic_DNA"/>
</dbReference>
<reference evidence="2 3" key="3">
    <citation type="journal article" date="2019" name="Int. J. Syst. Evol. Microbiol.">
        <title>Anaerobacillus isosaccharinicus sp. nov., an alkaliphilic bacterium which degrades isosaccharinic acid.</title>
        <authorList>
            <person name="Bassil N.M."/>
            <person name="Lloyd J.R."/>
        </authorList>
    </citation>
    <scope>NUCLEOTIDE SEQUENCE [LARGE SCALE GENOMIC DNA]</scope>
    <source>
        <strain evidence="2 3">NB2006</strain>
    </source>
</reference>
<name>A0A1S2MFZ6_9BACI</name>
<dbReference type="AlphaFoldDB" id="A0A1S2MFZ6"/>